<dbReference type="EMBL" id="CAJJDP010000015">
    <property type="protein sequence ID" value="CAD8143721.1"/>
    <property type="molecule type" value="Genomic_DNA"/>
</dbReference>
<dbReference type="PROSITE" id="PS50234">
    <property type="entry name" value="VWFA"/>
    <property type="match status" value="1"/>
</dbReference>
<sequence length="676" mass="78169">MSLFFDRISQINNNILCIKFNKRKLYPQEIQVIQKKMYNQTPQSQFNSKQKVETKTKDQESYEDFQEQLFQYNDQQMSQSLNGGINKIKIAKDTKAKKKNLLKNEQRAELQDQRRAQLQSANQQKQQIPIKQQVPVQQQQPILKQQQSQVLSQKPQQFEKNIINRPQTSTQEIQKLAMYGTGRGFYSDDDAILYQYHKQVGLNLNLEELIDFRVQAQYDYCKLKKSESQRLPAMVSIITQDIQQHAKNNSSIEAGIDLMCVIDKSGSMNGEKIASVKQSLVQLLDFLSEKDRLCLVTFDGSAQRLTPLKTLTQENKNNFKKVISAIRVGGSTNIAAGTEIAFKQIEQRRMKNQVTSIFLLSDGQAQGATEHIQRQKDQIEDVVTIHSFGYGSDHDPVLMSNICKVGQGSFYYIENVKLLDEFFADALGRLSSALAEKVQIDIKCAPFIPFQDIKIQKTYGDMWKPLEQERLYQIKIPQIASDSRKDYVFELALPPYSEQILDEQRVPQVVQVFLQFSNTFSKQVYQKVSFLQLKLYNEDEQIGENDANADVTREFLRVQATEVIDLARMKCEQSKNEEAEMLLEQMKQRILIDQKYKKVSAQAIIDIDQAKNASKRKNYANFGMKQMCQMSVNNYQQEGLNAQFNFQGQQIQQVNQGMFQNKKQLKMVQEVQKRKP</sequence>
<dbReference type="InterPro" id="IPR002035">
    <property type="entry name" value="VWF_A"/>
</dbReference>
<dbReference type="PANTHER" id="PTHR10579:SF43">
    <property type="entry name" value="ZINC FINGER (C3HC4-TYPE RING FINGER) FAMILY PROTEIN"/>
    <property type="match status" value="1"/>
</dbReference>
<evidence type="ECO:0000313" key="4">
    <source>
        <dbReference type="Proteomes" id="UP000683925"/>
    </source>
</evidence>
<feature type="domain" description="VWFA" evidence="2">
    <location>
        <begin position="257"/>
        <end position="427"/>
    </location>
</feature>
<dbReference type="PANTHER" id="PTHR10579">
    <property type="entry name" value="CALCIUM-ACTIVATED CHLORIDE CHANNEL REGULATOR"/>
    <property type="match status" value="1"/>
</dbReference>
<dbReference type="AlphaFoldDB" id="A0A8S1SQE5"/>
<reference evidence="3" key="1">
    <citation type="submission" date="2021-01" db="EMBL/GenBank/DDBJ databases">
        <authorList>
            <consortium name="Genoscope - CEA"/>
            <person name="William W."/>
        </authorList>
    </citation>
    <scope>NUCLEOTIDE SEQUENCE</scope>
</reference>
<dbReference type="InterPro" id="IPR051266">
    <property type="entry name" value="CLCR"/>
</dbReference>
<accession>A0A8S1SQE5</accession>
<protein>
    <recommendedName>
        <fullName evidence="2">VWFA domain-containing protein</fullName>
    </recommendedName>
</protein>
<dbReference type="SMART" id="SM00327">
    <property type="entry name" value="VWA"/>
    <property type="match status" value="1"/>
</dbReference>
<feature type="region of interest" description="Disordered" evidence="1">
    <location>
        <begin position="107"/>
        <end position="132"/>
    </location>
</feature>
<feature type="compositionally biased region" description="Low complexity" evidence="1">
    <location>
        <begin position="117"/>
        <end position="132"/>
    </location>
</feature>
<dbReference type="OMA" id="ARMKCEQ"/>
<name>A0A8S1SQE5_PAROT</name>
<keyword evidence="4" id="KW-1185">Reference proteome</keyword>
<evidence type="ECO:0000259" key="2">
    <source>
        <dbReference type="PROSITE" id="PS50234"/>
    </source>
</evidence>
<dbReference type="Pfam" id="PF00092">
    <property type="entry name" value="VWA"/>
    <property type="match status" value="1"/>
</dbReference>
<dbReference type="Proteomes" id="UP000683925">
    <property type="component" value="Unassembled WGS sequence"/>
</dbReference>
<gene>
    <name evidence="3" type="ORF">POCTA_138.1.T0150179</name>
</gene>
<dbReference type="OrthoDB" id="687730at2759"/>
<comment type="caution">
    <text evidence="3">The sequence shown here is derived from an EMBL/GenBank/DDBJ whole genome shotgun (WGS) entry which is preliminary data.</text>
</comment>
<evidence type="ECO:0000256" key="1">
    <source>
        <dbReference type="SAM" id="MobiDB-lite"/>
    </source>
</evidence>
<proteinExistence type="predicted"/>
<organism evidence="3 4">
    <name type="scientific">Paramecium octaurelia</name>
    <dbReference type="NCBI Taxonomy" id="43137"/>
    <lineage>
        <taxon>Eukaryota</taxon>
        <taxon>Sar</taxon>
        <taxon>Alveolata</taxon>
        <taxon>Ciliophora</taxon>
        <taxon>Intramacronucleata</taxon>
        <taxon>Oligohymenophorea</taxon>
        <taxon>Peniculida</taxon>
        <taxon>Parameciidae</taxon>
        <taxon>Paramecium</taxon>
    </lineage>
</organism>
<evidence type="ECO:0000313" key="3">
    <source>
        <dbReference type="EMBL" id="CAD8143721.1"/>
    </source>
</evidence>